<keyword evidence="2 10" id="KW-0645">Protease</keyword>
<evidence type="ECO:0000256" key="4">
    <source>
        <dbReference type="ARBA" id="ARBA00022723"/>
    </source>
</evidence>
<sequence length="316" mass="33413">MKTDTSLSLRMGLTVFVLLGLLVVAVLAITGFFAAVFAVVGYPITFAPVLALVFVGGVALWEHYMGLGLLDRLAAYEEKPEQRPELSRTVSALASQVGIPMPTIALVDTDEPIALTTGLSQSNATIVLSQGILDRLDGDELRAVLAHEVAHIANSDAAVMTVALAPVVLADHIQSLSTPQQSSDQHPAGSVIYGLATTFELGARIAVGNLSRAREFAADRGAVTITGDAAALASALRTLEGTEIPETDLRERTDVAALSVVAGQRGVTADLSGLRRGYFGSVFRYLEDLTRTHPPVKERLERLTALDRDGIGASEE</sequence>
<evidence type="ECO:0000256" key="7">
    <source>
        <dbReference type="ARBA" id="ARBA00022989"/>
    </source>
</evidence>
<evidence type="ECO:0000256" key="5">
    <source>
        <dbReference type="ARBA" id="ARBA00022801"/>
    </source>
</evidence>
<gene>
    <name evidence="13" type="ordered locus">Hbor_16270</name>
</gene>
<dbReference type="HOGENOM" id="CLU_042266_0_1_2"/>
<dbReference type="AlphaFoldDB" id="E4NLJ4"/>
<keyword evidence="3 11" id="KW-0812">Transmembrane</keyword>
<keyword evidence="7 11" id="KW-1133">Transmembrane helix</keyword>
<dbReference type="InterPro" id="IPR001915">
    <property type="entry name" value="Peptidase_M48"/>
</dbReference>
<evidence type="ECO:0000259" key="12">
    <source>
        <dbReference type="Pfam" id="PF01435"/>
    </source>
</evidence>
<dbReference type="GO" id="GO:0006508">
    <property type="term" value="P:proteolysis"/>
    <property type="evidence" value="ECO:0007669"/>
    <property type="project" value="UniProtKB-KW"/>
</dbReference>
<dbReference type="PANTHER" id="PTHR43221:SF2">
    <property type="entry name" value="PROTEASE HTPX HOMOLOG"/>
    <property type="match status" value="1"/>
</dbReference>
<evidence type="ECO:0000256" key="3">
    <source>
        <dbReference type="ARBA" id="ARBA00022692"/>
    </source>
</evidence>
<comment type="cofactor">
    <cofactor evidence="10">
        <name>Zn(2+)</name>
        <dbReference type="ChEBI" id="CHEBI:29105"/>
    </cofactor>
    <text evidence="10">Binds 1 zinc ion per subunit.</text>
</comment>
<dbReference type="Gene3D" id="3.30.2010.10">
    <property type="entry name" value="Metalloproteases ('zincins'), catalytic domain"/>
    <property type="match status" value="1"/>
</dbReference>
<keyword evidence="5 10" id="KW-0378">Hydrolase</keyword>
<dbReference type="Pfam" id="PF01435">
    <property type="entry name" value="Peptidase_M48"/>
    <property type="match status" value="1"/>
</dbReference>
<keyword evidence="4" id="KW-0479">Metal-binding</keyword>
<organism evidence="13 14">
    <name type="scientific">Halogeometricum borinquense (strain ATCC 700274 / DSM 11551 / JCM 10706 / KCTC 4070 / PR3)</name>
    <dbReference type="NCBI Taxonomy" id="469382"/>
    <lineage>
        <taxon>Archaea</taxon>
        <taxon>Methanobacteriati</taxon>
        <taxon>Methanobacteriota</taxon>
        <taxon>Stenosarchaea group</taxon>
        <taxon>Halobacteria</taxon>
        <taxon>Halobacteriales</taxon>
        <taxon>Haloferacaceae</taxon>
        <taxon>Halogeometricum</taxon>
    </lineage>
</organism>
<name>E4NLJ4_HALBP</name>
<reference evidence="13 14" key="1">
    <citation type="journal article" date="2009" name="Stand. Genomic Sci.">
        <title>Complete genome sequence of Halogeometricum borinquense type strain (PR3).</title>
        <authorList>
            <person name="Malfatti S."/>
            <person name="Tindall B.J."/>
            <person name="Schneider S."/>
            <person name="Fahnrich R."/>
            <person name="Lapidus A."/>
            <person name="Labuttii K."/>
            <person name="Copeland A."/>
            <person name="Glavina Del Rio T."/>
            <person name="Nolan M."/>
            <person name="Chen F."/>
            <person name="Lucas S."/>
            <person name="Tice H."/>
            <person name="Cheng J.F."/>
            <person name="Bruce D."/>
            <person name="Goodwin L."/>
            <person name="Pitluck S."/>
            <person name="Anderson I."/>
            <person name="Pati A."/>
            <person name="Ivanova N."/>
            <person name="Mavromatis K."/>
            <person name="Chen A."/>
            <person name="Palaniappan K."/>
            <person name="D'haeseleer P."/>
            <person name="Goker M."/>
            <person name="Bristow J."/>
            <person name="Eisen J.A."/>
            <person name="Markowitz V."/>
            <person name="Hugenholtz P."/>
            <person name="Kyrpides N.C."/>
            <person name="Klenk H.P."/>
            <person name="Chain P."/>
        </authorList>
    </citation>
    <scope>NUCLEOTIDE SEQUENCE [LARGE SCALE GENOMIC DNA]</scope>
    <source>
        <strain evidence="14">ATCC 700274 / DSM 11551 / JCM 10706 / KCTC 4070 / PR3</strain>
    </source>
</reference>
<evidence type="ECO:0000313" key="13">
    <source>
        <dbReference type="EMBL" id="ADQ67197.1"/>
    </source>
</evidence>
<dbReference type="STRING" id="469382.Hbor_16270"/>
<evidence type="ECO:0000256" key="1">
    <source>
        <dbReference type="ARBA" id="ARBA00022475"/>
    </source>
</evidence>
<comment type="similarity">
    <text evidence="10">Belongs to the peptidase M48 family.</text>
</comment>
<dbReference type="eggNOG" id="arCOG01331">
    <property type="taxonomic scope" value="Archaea"/>
</dbReference>
<keyword evidence="8 10" id="KW-0482">Metalloprotease</keyword>
<evidence type="ECO:0000256" key="8">
    <source>
        <dbReference type="ARBA" id="ARBA00023049"/>
    </source>
</evidence>
<keyword evidence="14" id="KW-1185">Reference proteome</keyword>
<keyword evidence="1" id="KW-1003">Cell membrane</keyword>
<evidence type="ECO:0000256" key="10">
    <source>
        <dbReference type="RuleBase" id="RU003983"/>
    </source>
</evidence>
<evidence type="ECO:0000256" key="11">
    <source>
        <dbReference type="SAM" id="Phobius"/>
    </source>
</evidence>
<dbReference type="GO" id="GO:0046872">
    <property type="term" value="F:metal ion binding"/>
    <property type="evidence" value="ECO:0007669"/>
    <property type="project" value="UniProtKB-KW"/>
</dbReference>
<evidence type="ECO:0000256" key="9">
    <source>
        <dbReference type="ARBA" id="ARBA00023136"/>
    </source>
</evidence>
<proteinExistence type="inferred from homology"/>
<accession>E4NLJ4</accession>
<feature type="domain" description="Peptidase M48" evidence="12">
    <location>
        <begin position="81"/>
        <end position="305"/>
    </location>
</feature>
<dbReference type="PANTHER" id="PTHR43221">
    <property type="entry name" value="PROTEASE HTPX"/>
    <property type="match status" value="1"/>
</dbReference>
<keyword evidence="9 11" id="KW-0472">Membrane</keyword>
<dbReference type="GeneID" id="9993446"/>
<dbReference type="GO" id="GO:0004222">
    <property type="term" value="F:metalloendopeptidase activity"/>
    <property type="evidence" value="ECO:0007669"/>
    <property type="project" value="InterPro"/>
</dbReference>
<keyword evidence="6 10" id="KW-0862">Zinc</keyword>
<protein>
    <submittedName>
        <fullName evidence="13">Zn-dependent protease with chaperone function</fullName>
    </submittedName>
</protein>
<dbReference type="RefSeq" id="WP_013440573.1">
    <property type="nucleotide sequence ID" value="NC_014729.1"/>
</dbReference>
<evidence type="ECO:0000313" key="14">
    <source>
        <dbReference type="Proteomes" id="UP000006663"/>
    </source>
</evidence>
<feature type="transmembrane region" description="Helical" evidence="11">
    <location>
        <begin position="40"/>
        <end position="61"/>
    </location>
</feature>
<dbReference type="InterPro" id="IPR050083">
    <property type="entry name" value="HtpX_protease"/>
</dbReference>
<dbReference type="EMBL" id="CP001690">
    <property type="protein sequence ID" value="ADQ67197.1"/>
    <property type="molecule type" value="Genomic_DNA"/>
</dbReference>
<dbReference type="OrthoDB" id="28389at2157"/>
<evidence type="ECO:0000256" key="6">
    <source>
        <dbReference type="ARBA" id="ARBA00022833"/>
    </source>
</evidence>
<dbReference type="CDD" id="cd07327">
    <property type="entry name" value="M48B_HtpX_like"/>
    <property type="match status" value="1"/>
</dbReference>
<evidence type="ECO:0000256" key="2">
    <source>
        <dbReference type="ARBA" id="ARBA00022670"/>
    </source>
</evidence>
<feature type="transmembrane region" description="Helical" evidence="11">
    <location>
        <begin position="12"/>
        <end position="34"/>
    </location>
</feature>
<dbReference type="Proteomes" id="UP000006663">
    <property type="component" value="Chromosome"/>
</dbReference>
<dbReference type="KEGG" id="hbo:Hbor_16270"/>